<feature type="region of interest" description="Disordered" evidence="1">
    <location>
        <begin position="36"/>
        <end position="71"/>
    </location>
</feature>
<organism evidence="2 3">
    <name type="scientific">Melipona bicolor</name>
    <dbReference type="NCBI Taxonomy" id="60889"/>
    <lineage>
        <taxon>Eukaryota</taxon>
        <taxon>Metazoa</taxon>
        <taxon>Ecdysozoa</taxon>
        <taxon>Arthropoda</taxon>
        <taxon>Hexapoda</taxon>
        <taxon>Insecta</taxon>
        <taxon>Pterygota</taxon>
        <taxon>Neoptera</taxon>
        <taxon>Endopterygota</taxon>
        <taxon>Hymenoptera</taxon>
        <taxon>Apocrita</taxon>
        <taxon>Aculeata</taxon>
        <taxon>Apoidea</taxon>
        <taxon>Anthophila</taxon>
        <taxon>Apidae</taxon>
        <taxon>Melipona</taxon>
    </lineage>
</organism>
<reference evidence="2" key="1">
    <citation type="submission" date="2021-10" db="EMBL/GenBank/DDBJ databases">
        <title>Melipona bicolor Genome sequencing and assembly.</title>
        <authorList>
            <person name="Araujo N.S."/>
            <person name="Arias M.C."/>
        </authorList>
    </citation>
    <scope>NUCLEOTIDE SEQUENCE</scope>
    <source>
        <strain evidence="2">USP_2M_L1-L4_2017</strain>
        <tissue evidence="2">Whole body</tissue>
    </source>
</reference>
<evidence type="ECO:0000313" key="3">
    <source>
        <dbReference type="Proteomes" id="UP001177670"/>
    </source>
</evidence>
<protein>
    <submittedName>
        <fullName evidence="2">Uncharacterized protein</fullName>
    </submittedName>
</protein>
<keyword evidence="3" id="KW-1185">Reference proteome</keyword>
<dbReference type="AlphaFoldDB" id="A0AA40FI95"/>
<proteinExistence type="predicted"/>
<evidence type="ECO:0000256" key="1">
    <source>
        <dbReference type="SAM" id="MobiDB-lite"/>
    </source>
</evidence>
<comment type="caution">
    <text evidence="2">The sequence shown here is derived from an EMBL/GenBank/DDBJ whole genome shotgun (WGS) entry which is preliminary data.</text>
</comment>
<sequence length="208" mass="23540">MASRTFVRQRYISNCDEVGKSDSHVTNHVCANHSVCRDPSDESNADSRGTEKSSTNCETKESFASSSGSFSACHNVTEESDPLAEEMFKQFPGTQYTNESRRHWEMLVHCERAAFPRAASNLPLPSREVRISPEETRRIQKPRTQLTRTARTQLRMSVGGNMRWLVIKKLLCPGPFLLALILDRSEKFALLPETSESRSARYTGQVRI</sequence>
<accession>A0AA40FI95</accession>
<gene>
    <name evidence="2" type="ORF">K0M31_013029</name>
</gene>
<name>A0AA40FI95_9HYME</name>
<feature type="compositionally biased region" description="Low complexity" evidence="1">
    <location>
        <begin position="62"/>
        <end position="71"/>
    </location>
</feature>
<dbReference type="Proteomes" id="UP001177670">
    <property type="component" value="Unassembled WGS sequence"/>
</dbReference>
<dbReference type="EMBL" id="JAHYIQ010000035">
    <property type="protein sequence ID" value="KAK1119606.1"/>
    <property type="molecule type" value="Genomic_DNA"/>
</dbReference>
<evidence type="ECO:0000313" key="2">
    <source>
        <dbReference type="EMBL" id="KAK1119606.1"/>
    </source>
</evidence>